<dbReference type="Proteomes" id="UP000242447">
    <property type="component" value="Chromosome"/>
</dbReference>
<dbReference type="GO" id="GO:0016887">
    <property type="term" value="F:ATP hydrolysis activity"/>
    <property type="evidence" value="ECO:0007669"/>
    <property type="project" value="InterPro"/>
</dbReference>
<dbReference type="Pfam" id="PF00664">
    <property type="entry name" value="ABC_membrane"/>
    <property type="match status" value="1"/>
</dbReference>
<feature type="transmembrane region" description="Helical" evidence="7">
    <location>
        <begin position="135"/>
        <end position="155"/>
    </location>
</feature>
<dbReference type="PROSITE" id="PS50893">
    <property type="entry name" value="ABC_TRANSPORTER_2"/>
    <property type="match status" value="1"/>
</dbReference>
<keyword evidence="2 7" id="KW-0812">Transmembrane</keyword>
<dbReference type="NCBIfam" id="TIGR02857">
    <property type="entry name" value="CydD"/>
    <property type="match status" value="1"/>
</dbReference>
<dbReference type="InterPro" id="IPR014216">
    <property type="entry name" value="ABC_transptr_CydD"/>
</dbReference>
<evidence type="ECO:0000256" key="6">
    <source>
        <dbReference type="ARBA" id="ARBA00023136"/>
    </source>
</evidence>
<feature type="domain" description="ABC transmembrane type-1" evidence="9">
    <location>
        <begin position="1"/>
        <end position="286"/>
    </location>
</feature>
<dbReference type="Gene3D" id="3.40.50.300">
    <property type="entry name" value="P-loop containing nucleotide triphosphate hydrolases"/>
    <property type="match status" value="1"/>
</dbReference>
<dbReference type="InterPro" id="IPR039421">
    <property type="entry name" value="Type_1_exporter"/>
</dbReference>
<feature type="domain" description="ABC transporter" evidence="8">
    <location>
        <begin position="319"/>
        <end position="530"/>
    </location>
</feature>
<evidence type="ECO:0000256" key="3">
    <source>
        <dbReference type="ARBA" id="ARBA00022741"/>
    </source>
</evidence>
<dbReference type="AlphaFoldDB" id="A0A1W6NWD1"/>
<reference evidence="10 11" key="1">
    <citation type="submission" date="2017-02" db="EMBL/GenBank/DDBJ databases">
        <title>Ketogulonicigenium robustum SPU B003 Genome sequencing and assembly.</title>
        <authorList>
            <person name="Li Y."/>
            <person name="Liu L."/>
            <person name="Wang C."/>
            <person name="Zhang M."/>
            <person name="Zhang T."/>
            <person name="Zhang Y."/>
        </authorList>
    </citation>
    <scope>NUCLEOTIDE SEQUENCE [LARGE SCALE GENOMIC DNA]</scope>
    <source>
        <strain evidence="10 11">SPU_B003</strain>
    </source>
</reference>
<evidence type="ECO:0000256" key="5">
    <source>
        <dbReference type="ARBA" id="ARBA00022989"/>
    </source>
</evidence>
<evidence type="ECO:0000259" key="8">
    <source>
        <dbReference type="PROSITE" id="PS50893"/>
    </source>
</evidence>
<evidence type="ECO:0000313" key="11">
    <source>
        <dbReference type="Proteomes" id="UP000242447"/>
    </source>
</evidence>
<keyword evidence="4" id="KW-0067">ATP-binding</keyword>
<dbReference type="PANTHER" id="PTHR24221:SF590">
    <property type="entry name" value="COMPONENT LINKED WITH THE ASSEMBLY OF CYTOCHROME' TRANSPORT TRANSMEMBRANE ATP-BINDING PROTEIN ABC TRANSPORTER CYDD-RELATED"/>
    <property type="match status" value="1"/>
</dbReference>
<dbReference type="SUPFAM" id="SSF90123">
    <property type="entry name" value="ABC transporter transmembrane region"/>
    <property type="match status" value="1"/>
</dbReference>
<keyword evidence="6 7" id="KW-0472">Membrane</keyword>
<dbReference type="CDD" id="cd18584">
    <property type="entry name" value="ABC_6TM_AarD_CydD"/>
    <property type="match status" value="1"/>
</dbReference>
<dbReference type="GO" id="GO:0140359">
    <property type="term" value="F:ABC-type transporter activity"/>
    <property type="evidence" value="ECO:0007669"/>
    <property type="project" value="InterPro"/>
</dbReference>
<dbReference type="InterPro" id="IPR003439">
    <property type="entry name" value="ABC_transporter-like_ATP-bd"/>
</dbReference>
<keyword evidence="11" id="KW-1185">Reference proteome</keyword>
<dbReference type="Gene3D" id="1.20.1560.10">
    <property type="entry name" value="ABC transporter type 1, transmembrane domain"/>
    <property type="match status" value="1"/>
</dbReference>
<evidence type="ECO:0000256" key="1">
    <source>
        <dbReference type="ARBA" id="ARBA00004651"/>
    </source>
</evidence>
<keyword evidence="5 7" id="KW-1133">Transmembrane helix</keyword>
<dbReference type="Pfam" id="PF00005">
    <property type="entry name" value="ABC_tran"/>
    <property type="match status" value="1"/>
</dbReference>
<dbReference type="GO" id="GO:0042883">
    <property type="term" value="P:cysteine transport"/>
    <property type="evidence" value="ECO:0007669"/>
    <property type="project" value="InterPro"/>
</dbReference>
<comment type="subcellular location">
    <subcellularLocation>
        <location evidence="1">Cell membrane</location>
        <topology evidence="1">Multi-pass membrane protein</topology>
    </subcellularLocation>
</comment>
<dbReference type="KEGG" id="kro:BVG79_00208"/>
<dbReference type="GO" id="GO:0005886">
    <property type="term" value="C:plasma membrane"/>
    <property type="evidence" value="ECO:0007669"/>
    <property type="project" value="UniProtKB-SubCell"/>
</dbReference>
<feature type="transmembrane region" description="Helical" evidence="7">
    <location>
        <begin position="32"/>
        <end position="49"/>
    </location>
</feature>
<evidence type="ECO:0000313" key="10">
    <source>
        <dbReference type="EMBL" id="ARO13568.1"/>
    </source>
</evidence>
<dbReference type="InterPro" id="IPR003593">
    <property type="entry name" value="AAA+_ATPase"/>
</dbReference>
<dbReference type="SMART" id="SM00382">
    <property type="entry name" value="AAA"/>
    <property type="match status" value="1"/>
</dbReference>
<evidence type="ECO:0000256" key="2">
    <source>
        <dbReference type="ARBA" id="ARBA00022692"/>
    </source>
</evidence>
<evidence type="ECO:0000259" key="9">
    <source>
        <dbReference type="PROSITE" id="PS50929"/>
    </source>
</evidence>
<dbReference type="InterPro" id="IPR036640">
    <property type="entry name" value="ABC1_TM_sf"/>
</dbReference>
<dbReference type="PANTHER" id="PTHR24221">
    <property type="entry name" value="ATP-BINDING CASSETTE SUB-FAMILY B"/>
    <property type="match status" value="1"/>
</dbReference>
<feature type="transmembrane region" description="Helical" evidence="7">
    <location>
        <begin position="7"/>
        <end position="26"/>
    </location>
</feature>
<proteinExistence type="predicted"/>
<dbReference type="SUPFAM" id="SSF52540">
    <property type="entry name" value="P-loop containing nucleoside triphosphate hydrolases"/>
    <property type="match status" value="1"/>
</dbReference>
<protein>
    <submittedName>
        <fullName evidence="10">ABC transporter, nucleotide binding/ATPase protein</fullName>
    </submittedName>
</protein>
<organism evidence="10 11">
    <name type="scientific">Ketogulonicigenium robustum</name>
    <dbReference type="NCBI Taxonomy" id="92947"/>
    <lineage>
        <taxon>Bacteria</taxon>
        <taxon>Pseudomonadati</taxon>
        <taxon>Pseudomonadota</taxon>
        <taxon>Alphaproteobacteria</taxon>
        <taxon>Rhodobacterales</taxon>
        <taxon>Roseobacteraceae</taxon>
        <taxon>Ketogulonicigenium</taxon>
    </lineage>
</organism>
<dbReference type="InterPro" id="IPR027417">
    <property type="entry name" value="P-loop_NTPase"/>
</dbReference>
<sequence>MLPTVSGLLWIAQAACIAMAIGGIAAGDFSRLAPLAAGVFAVGALRAFLDSWGTRLSFAAARRRLHQLRANAISALTAQSPLDRGRQESGAAASIIAEQAEAIVPYLARFRPIRLKAAVVPLVFFFTILPLSWAAALALLICLPVIPVFMALIGWRAEATSRTQMVELGTMNAFLLDRLRGLATIRGLGAVEATAQRIHTHAEQLREKTMAVLRIAFMTSAVMELFSALGVAMVAVYVGFHLLGELPFGAWGGQLTLTQGMFILLLAPNFFEPWREMSAVWHDRAAGEAAMKALAMQTDAQGQPLPTGPVSALGAAPAIAIDGLAFSHDGAPAPVFHDLNLQIAAGEHVAILAPSGGGKSTLLALIAGLASPTAGRISIGDATPAGARASIAWVGQNAHMFAGSLQQNITLGRPMAQCTVDAALKQAQLGRVAALHGHGAIGEDGVGLSGGEVLRLSLARALAREDTHPAQIILADEPTAHLDPITAADVTDSLIKAAQGKTLVVATHDPLLAQRMGRTIRLAPPRLEDAA</sequence>
<accession>A0A1W6NWD1</accession>
<dbReference type="InterPro" id="IPR011527">
    <property type="entry name" value="ABC1_TM_dom"/>
</dbReference>
<keyword evidence="3" id="KW-0547">Nucleotide-binding</keyword>
<gene>
    <name evidence="10" type="primary">cydD</name>
    <name evidence="10" type="ORF">BVG79_00208</name>
</gene>
<dbReference type="PROSITE" id="PS50929">
    <property type="entry name" value="ABC_TM1F"/>
    <property type="match status" value="1"/>
</dbReference>
<dbReference type="CDD" id="cd03228">
    <property type="entry name" value="ABCC_MRP_Like"/>
    <property type="match status" value="1"/>
</dbReference>
<name>A0A1W6NWD1_9RHOB</name>
<evidence type="ECO:0000256" key="4">
    <source>
        <dbReference type="ARBA" id="ARBA00022840"/>
    </source>
</evidence>
<dbReference type="GO" id="GO:0005524">
    <property type="term" value="F:ATP binding"/>
    <property type="evidence" value="ECO:0007669"/>
    <property type="project" value="UniProtKB-KW"/>
</dbReference>
<feature type="transmembrane region" description="Helical" evidence="7">
    <location>
        <begin position="215"/>
        <end position="240"/>
    </location>
</feature>
<dbReference type="EMBL" id="CP019937">
    <property type="protein sequence ID" value="ARO13568.1"/>
    <property type="molecule type" value="Genomic_DNA"/>
</dbReference>
<dbReference type="STRING" id="92947.BVG79_00208"/>
<evidence type="ECO:0000256" key="7">
    <source>
        <dbReference type="SAM" id="Phobius"/>
    </source>
</evidence>
<feature type="transmembrane region" description="Helical" evidence="7">
    <location>
        <begin position="113"/>
        <end position="129"/>
    </location>
</feature>